<keyword evidence="3" id="KW-1185">Reference proteome</keyword>
<dbReference type="RefSeq" id="WP_161103504.1">
    <property type="nucleotide sequence ID" value="NZ_JBHLYI010000010.1"/>
</dbReference>
<feature type="region of interest" description="Disordered" evidence="1">
    <location>
        <begin position="1"/>
        <end position="22"/>
    </location>
</feature>
<evidence type="ECO:0000256" key="1">
    <source>
        <dbReference type="SAM" id="MobiDB-lite"/>
    </source>
</evidence>
<feature type="compositionally biased region" description="Acidic residues" evidence="1">
    <location>
        <begin position="13"/>
        <end position="22"/>
    </location>
</feature>
<gene>
    <name evidence="2" type="ORF">GQ466_15315</name>
</gene>
<sequence length="287" mass="30440">MTNSNGPSPPDNEPTDTDLTDTELDAALAAGDAQLLDHVRTHADPAAALTALLDDTPASAPADPAQPTSGDADTSALRAAKAADQIRNRDHALTLGRELDSALDRARALDRALVSTLGRALALGSVLTLENALDLARDLASALDRTLDYDRARARALDRARGQASDLALALASALDRARARDFTSVLDSARARTLARTLANSLIRARDHARGRARDLMALPVNASGADLTGIRLTDLAALDGVMWDEHTRWPPDLRELIAGRSQEVTPGVYQVRGGTEHDPHTAPSR</sequence>
<feature type="compositionally biased region" description="Low complexity" evidence="1">
    <location>
        <begin position="56"/>
        <end position="69"/>
    </location>
</feature>
<accession>A0A6I4W7Z6</accession>
<dbReference type="Proteomes" id="UP000431901">
    <property type="component" value="Unassembled WGS sequence"/>
</dbReference>
<reference evidence="2 3" key="1">
    <citation type="submission" date="2019-12" db="EMBL/GenBank/DDBJ databases">
        <title>Nocardia macrotermitis sp. nov. and Nocardia aurantia sp. nov., isolated from the gut of the fungus growing-termite Macrotermes natalensis.</title>
        <authorList>
            <person name="Christine B."/>
            <person name="Rene B."/>
        </authorList>
    </citation>
    <scope>NUCLEOTIDE SEQUENCE [LARGE SCALE GENOMIC DNA]</scope>
    <source>
        <strain evidence="2 3">DSM 102126</strain>
    </source>
</reference>
<evidence type="ECO:0000313" key="3">
    <source>
        <dbReference type="Proteomes" id="UP000431901"/>
    </source>
</evidence>
<proteinExistence type="predicted"/>
<name>A0A6I4W7Z6_9ACTN</name>
<protein>
    <submittedName>
        <fullName evidence="2">Uncharacterized protein</fullName>
    </submittedName>
</protein>
<dbReference type="OrthoDB" id="4350434at2"/>
<evidence type="ECO:0000313" key="2">
    <source>
        <dbReference type="EMBL" id="MXQ65403.1"/>
    </source>
</evidence>
<feature type="region of interest" description="Disordered" evidence="1">
    <location>
        <begin position="56"/>
        <end position="75"/>
    </location>
</feature>
<organism evidence="2 3">
    <name type="scientific">Actinomadura rayongensis</name>
    <dbReference type="NCBI Taxonomy" id="1429076"/>
    <lineage>
        <taxon>Bacteria</taxon>
        <taxon>Bacillati</taxon>
        <taxon>Actinomycetota</taxon>
        <taxon>Actinomycetes</taxon>
        <taxon>Streptosporangiales</taxon>
        <taxon>Thermomonosporaceae</taxon>
        <taxon>Actinomadura</taxon>
    </lineage>
</organism>
<comment type="caution">
    <text evidence="2">The sequence shown here is derived from an EMBL/GenBank/DDBJ whole genome shotgun (WGS) entry which is preliminary data.</text>
</comment>
<dbReference type="AlphaFoldDB" id="A0A6I4W7Z6"/>
<dbReference type="EMBL" id="WUTW01000002">
    <property type="protein sequence ID" value="MXQ65403.1"/>
    <property type="molecule type" value="Genomic_DNA"/>
</dbReference>